<evidence type="ECO:0000256" key="1">
    <source>
        <dbReference type="SAM" id="Phobius"/>
    </source>
</evidence>
<keyword evidence="3" id="KW-1185">Reference proteome</keyword>
<dbReference type="AlphaFoldDB" id="A0A200QPI3"/>
<gene>
    <name evidence="2" type="ORF">BVC80_1799g41</name>
</gene>
<dbReference type="InParanoid" id="A0A200QPI3"/>
<dbReference type="EMBL" id="MVGT01001388">
    <property type="protein sequence ID" value="OVA12347.1"/>
    <property type="molecule type" value="Genomic_DNA"/>
</dbReference>
<accession>A0A200QPI3</accession>
<keyword evidence="1" id="KW-0472">Membrane</keyword>
<protein>
    <submittedName>
        <fullName evidence="2">Uncharacterized protein</fullName>
    </submittedName>
</protein>
<dbReference type="Proteomes" id="UP000195402">
    <property type="component" value="Unassembled WGS sequence"/>
</dbReference>
<name>A0A200QPI3_MACCD</name>
<comment type="caution">
    <text evidence="2">The sequence shown here is derived from an EMBL/GenBank/DDBJ whole genome shotgun (WGS) entry which is preliminary data.</text>
</comment>
<feature type="transmembrane region" description="Helical" evidence="1">
    <location>
        <begin position="12"/>
        <end position="42"/>
    </location>
</feature>
<keyword evidence="1" id="KW-0812">Transmembrane</keyword>
<dbReference type="FunCoup" id="A0A200QPI3">
    <property type="interactions" value="186"/>
</dbReference>
<organism evidence="2 3">
    <name type="scientific">Macleaya cordata</name>
    <name type="common">Five-seeded plume-poppy</name>
    <name type="synonym">Bocconia cordata</name>
    <dbReference type="NCBI Taxonomy" id="56857"/>
    <lineage>
        <taxon>Eukaryota</taxon>
        <taxon>Viridiplantae</taxon>
        <taxon>Streptophyta</taxon>
        <taxon>Embryophyta</taxon>
        <taxon>Tracheophyta</taxon>
        <taxon>Spermatophyta</taxon>
        <taxon>Magnoliopsida</taxon>
        <taxon>Ranunculales</taxon>
        <taxon>Papaveraceae</taxon>
        <taxon>Papaveroideae</taxon>
        <taxon>Macleaya</taxon>
    </lineage>
</organism>
<evidence type="ECO:0000313" key="3">
    <source>
        <dbReference type="Proteomes" id="UP000195402"/>
    </source>
</evidence>
<dbReference type="PANTHER" id="PTHR36369">
    <property type="entry name" value="TRANSMEMBRANE PROTEIN"/>
    <property type="match status" value="1"/>
</dbReference>
<dbReference type="PANTHER" id="PTHR36369:SF1">
    <property type="entry name" value="TRANSMEMBRANE PROTEIN"/>
    <property type="match status" value="1"/>
</dbReference>
<proteinExistence type="predicted"/>
<sequence length="162" mass="18191">MDVLEYSQVEALILTYVSFGFFTTVNSFWTLVAVLTAAISFWRIRAVGSISLPHKSDGSPSFYDIKTQDQSEDLVVEEEEEEEEGVLQVCSSCSSSSVGYSAVIEDGTVKGNRDQVYGYYGEFSWEQILQVRMRSTGDLGWYGCQDLTSLNGSVVKLWRERC</sequence>
<evidence type="ECO:0000313" key="2">
    <source>
        <dbReference type="EMBL" id="OVA12347.1"/>
    </source>
</evidence>
<dbReference type="OrthoDB" id="1921606at2759"/>
<reference evidence="2 3" key="1">
    <citation type="journal article" date="2017" name="Mol. Plant">
        <title>The Genome of Medicinal Plant Macleaya cordata Provides New Insights into Benzylisoquinoline Alkaloids Metabolism.</title>
        <authorList>
            <person name="Liu X."/>
            <person name="Liu Y."/>
            <person name="Huang P."/>
            <person name="Ma Y."/>
            <person name="Qing Z."/>
            <person name="Tang Q."/>
            <person name="Cao H."/>
            <person name="Cheng P."/>
            <person name="Zheng Y."/>
            <person name="Yuan Z."/>
            <person name="Zhou Y."/>
            <person name="Liu J."/>
            <person name="Tang Z."/>
            <person name="Zhuo Y."/>
            <person name="Zhang Y."/>
            <person name="Yu L."/>
            <person name="Huang J."/>
            <person name="Yang P."/>
            <person name="Peng Q."/>
            <person name="Zhang J."/>
            <person name="Jiang W."/>
            <person name="Zhang Z."/>
            <person name="Lin K."/>
            <person name="Ro D.K."/>
            <person name="Chen X."/>
            <person name="Xiong X."/>
            <person name="Shang Y."/>
            <person name="Huang S."/>
            <person name="Zeng J."/>
        </authorList>
    </citation>
    <scope>NUCLEOTIDE SEQUENCE [LARGE SCALE GENOMIC DNA]</scope>
    <source>
        <strain evidence="3">cv. BLH2017</strain>
        <tissue evidence="2">Root</tissue>
    </source>
</reference>
<dbReference type="OMA" id="DDDHKQR"/>
<keyword evidence="1" id="KW-1133">Transmembrane helix</keyword>